<dbReference type="Gene3D" id="1.20.120.450">
    <property type="entry name" value="dinb family like domain"/>
    <property type="match status" value="1"/>
</dbReference>
<evidence type="ECO:0000259" key="1">
    <source>
        <dbReference type="Pfam" id="PF12867"/>
    </source>
</evidence>
<dbReference type="SUPFAM" id="SSF109854">
    <property type="entry name" value="DinB/YfiT-like putative metalloenzymes"/>
    <property type="match status" value="1"/>
</dbReference>
<name>A0A937W538_UNCTE</name>
<dbReference type="AlphaFoldDB" id="A0A937W538"/>
<dbReference type="Pfam" id="PF12867">
    <property type="entry name" value="DinB_2"/>
    <property type="match status" value="1"/>
</dbReference>
<feature type="domain" description="DinB-like" evidence="1">
    <location>
        <begin position="22"/>
        <end position="159"/>
    </location>
</feature>
<reference evidence="2" key="1">
    <citation type="submission" date="2019-03" db="EMBL/GenBank/DDBJ databases">
        <title>Lake Tanganyika Metagenome-Assembled Genomes (MAGs).</title>
        <authorList>
            <person name="Tran P."/>
        </authorList>
    </citation>
    <scope>NUCLEOTIDE SEQUENCE</scope>
    <source>
        <strain evidence="2">K_DeepCast_65m_m2_066</strain>
    </source>
</reference>
<accession>A0A937W538</accession>
<organism evidence="2 3">
    <name type="scientific">Tectimicrobiota bacterium</name>
    <dbReference type="NCBI Taxonomy" id="2528274"/>
    <lineage>
        <taxon>Bacteria</taxon>
        <taxon>Pseudomonadati</taxon>
        <taxon>Nitrospinota/Tectimicrobiota group</taxon>
        <taxon>Candidatus Tectimicrobiota</taxon>
    </lineage>
</organism>
<protein>
    <submittedName>
        <fullName evidence="2">DinB family protein</fullName>
    </submittedName>
</protein>
<dbReference type="InterPro" id="IPR024775">
    <property type="entry name" value="DinB-like"/>
</dbReference>
<sequence length="175" mass="18778">MDATAVVSTALTIDLNNFIKGALNGLSDADLARRPNDQCNPIGWTLWHATRVEDGIIANISSKAQVWVDGGWHQKFGMAADPKLNGIGDSLEQVAAFKSTAADLQGYAEAVREKTLACLNTLTPADLDRDLAPPGGGDARKVGAWLAVILLDHLHHSGQVCYIRGYVTGKGWFPR</sequence>
<evidence type="ECO:0000313" key="3">
    <source>
        <dbReference type="Proteomes" id="UP000712673"/>
    </source>
</evidence>
<dbReference type="Proteomes" id="UP000712673">
    <property type="component" value="Unassembled WGS sequence"/>
</dbReference>
<dbReference type="EMBL" id="VGLS01000881">
    <property type="protein sequence ID" value="MBM3226358.1"/>
    <property type="molecule type" value="Genomic_DNA"/>
</dbReference>
<proteinExistence type="predicted"/>
<comment type="caution">
    <text evidence="2">The sequence shown here is derived from an EMBL/GenBank/DDBJ whole genome shotgun (WGS) entry which is preliminary data.</text>
</comment>
<dbReference type="InterPro" id="IPR034660">
    <property type="entry name" value="DinB/YfiT-like"/>
</dbReference>
<evidence type="ECO:0000313" key="2">
    <source>
        <dbReference type="EMBL" id="MBM3226358.1"/>
    </source>
</evidence>
<gene>
    <name evidence="2" type="ORF">FJZ47_21555</name>
</gene>